<organism evidence="1 2">
    <name type="scientific">Steinernema hermaphroditum</name>
    <dbReference type="NCBI Taxonomy" id="289476"/>
    <lineage>
        <taxon>Eukaryota</taxon>
        <taxon>Metazoa</taxon>
        <taxon>Ecdysozoa</taxon>
        <taxon>Nematoda</taxon>
        <taxon>Chromadorea</taxon>
        <taxon>Rhabditida</taxon>
        <taxon>Tylenchina</taxon>
        <taxon>Panagrolaimomorpha</taxon>
        <taxon>Strongyloidoidea</taxon>
        <taxon>Steinernematidae</taxon>
        <taxon>Steinernema</taxon>
    </lineage>
</organism>
<comment type="caution">
    <text evidence="1">The sequence shown here is derived from an EMBL/GenBank/DDBJ whole genome shotgun (WGS) entry which is preliminary data.</text>
</comment>
<proteinExistence type="predicted"/>
<reference evidence="1" key="1">
    <citation type="submission" date="2023-06" db="EMBL/GenBank/DDBJ databases">
        <title>Genomic analysis of the entomopathogenic nematode Steinernema hermaphroditum.</title>
        <authorList>
            <person name="Schwarz E.M."/>
            <person name="Heppert J.K."/>
            <person name="Baniya A."/>
            <person name="Schwartz H.T."/>
            <person name="Tan C.-H."/>
            <person name="Antoshechkin I."/>
            <person name="Sternberg P.W."/>
            <person name="Goodrich-Blair H."/>
            <person name="Dillman A.R."/>
        </authorList>
    </citation>
    <scope>NUCLEOTIDE SEQUENCE</scope>
    <source>
        <strain evidence="1">PS9179</strain>
        <tissue evidence="1">Whole animal</tissue>
    </source>
</reference>
<dbReference type="Proteomes" id="UP001175271">
    <property type="component" value="Unassembled WGS sequence"/>
</dbReference>
<keyword evidence="2" id="KW-1185">Reference proteome</keyword>
<name>A0AA39GW54_9BILA</name>
<dbReference type="AlphaFoldDB" id="A0AA39GW54"/>
<protein>
    <submittedName>
        <fullName evidence="1">Uncharacterized protein</fullName>
    </submittedName>
</protein>
<gene>
    <name evidence="1" type="ORF">QR680_000827</name>
</gene>
<accession>A0AA39GW54</accession>
<sequence length="90" mass="10379">METEGSQARTITLGTWEYTPWNYPFWKYAVRTIPIWSLTAEEKKALDLPTSDGEPVIKGSRNIFSQVLEEIIVDEIEDLVNDMVKSTEKQ</sequence>
<evidence type="ECO:0000313" key="2">
    <source>
        <dbReference type="Proteomes" id="UP001175271"/>
    </source>
</evidence>
<dbReference type="EMBL" id="JAUCMV010000005">
    <property type="protein sequence ID" value="KAK0394596.1"/>
    <property type="molecule type" value="Genomic_DNA"/>
</dbReference>
<evidence type="ECO:0000313" key="1">
    <source>
        <dbReference type="EMBL" id="KAK0394596.1"/>
    </source>
</evidence>